<dbReference type="NCBIfam" id="TIGR02246">
    <property type="entry name" value="SgcJ/EcaC family oxidoreductase"/>
    <property type="match status" value="1"/>
</dbReference>
<dbReference type="InterPro" id="IPR011944">
    <property type="entry name" value="Steroid_delta5-4_isomerase"/>
</dbReference>
<dbReference type="InterPro" id="IPR037401">
    <property type="entry name" value="SnoaL-like"/>
</dbReference>
<sequence length="134" mass="14742">MNRQNDTAAITKVLADQYAAWANGDADAFVIDYAEGATVIMPGTYRRNREEIRAGMADSFASYLAGSTVRDEVQDIRFLDADNAIAISRAGVLFAGEIEVPTGRFINATWVLRRQNERWLVEAYHNSPVAAGSL</sequence>
<proteinExistence type="predicted"/>
<organism evidence="2 3">
    <name type="scientific">Orlajensenia flava</name>
    <dbReference type="NCBI Taxonomy" id="2565934"/>
    <lineage>
        <taxon>Bacteria</taxon>
        <taxon>Bacillati</taxon>
        <taxon>Actinomycetota</taxon>
        <taxon>Actinomycetes</taxon>
        <taxon>Micrococcales</taxon>
        <taxon>Microbacteriaceae</taxon>
        <taxon>Orlajensenia</taxon>
    </lineage>
</organism>
<dbReference type="InterPro" id="IPR032710">
    <property type="entry name" value="NTF2-like_dom_sf"/>
</dbReference>
<dbReference type="Proteomes" id="UP000307380">
    <property type="component" value="Unassembled WGS sequence"/>
</dbReference>
<reference evidence="2 3" key="1">
    <citation type="submission" date="2019-04" db="EMBL/GenBank/DDBJ databases">
        <authorList>
            <person name="Jiang L."/>
        </authorList>
    </citation>
    <scope>NUCLEOTIDE SEQUENCE [LARGE SCALE GENOMIC DNA]</scope>
    <source>
        <strain evidence="2 3">YIM 131861</strain>
    </source>
</reference>
<comment type="caution">
    <text evidence="2">The sequence shown here is derived from an EMBL/GenBank/DDBJ whole genome shotgun (WGS) entry which is preliminary data.</text>
</comment>
<evidence type="ECO:0000313" key="3">
    <source>
        <dbReference type="Proteomes" id="UP000307380"/>
    </source>
</evidence>
<feature type="domain" description="SnoaL-like" evidence="1">
    <location>
        <begin position="10"/>
        <end position="130"/>
    </location>
</feature>
<evidence type="ECO:0000313" key="2">
    <source>
        <dbReference type="EMBL" id="THG34593.1"/>
    </source>
</evidence>
<accession>A0A4S4FV27</accession>
<keyword evidence="3" id="KW-1185">Reference proteome</keyword>
<name>A0A4S4FV27_9MICO</name>
<dbReference type="AlphaFoldDB" id="A0A4S4FV27"/>
<evidence type="ECO:0000259" key="1">
    <source>
        <dbReference type="Pfam" id="PF13474"/>
    </source>
</evidence>
<dbReference type="OrthoDB" id="582586at2"/>
<protein>
    <submittedName>
        <fullName evidence="2">SgcJ/EcaC family oxidoreductase</fullName>
    </submittedName>
</protein>
<dbReference type="Pfam" id="PF13474">
    <property type="entry name" value="SnoaL_3"/>
    <property type="match status" value="1"/>
</dbReference>
<dbReference type="EMBL" id="SSSN01000005">
    <property type="protein sequence ID" value="THG34593.1"/>
    <property type="molecule type" value="Genomic_DNA"/>
</dbReference>
<dbReference type="Gene3D" id="3.10.450.50">
    <property type="match status" value="1"/>
</dbReference>
<dbReference type="SUPFAM" id="SSF54427">
    <property type="entry name" value="NTF2-like"/>
    <property type="match status" value="1"/>
</dbReference>
<gene>
    <name evidence="2" type="ORF">E6C70_08765</name>
</gene>